<evidence type="ECO:0000313" key="7">
    <source>
        <dbReference type="EMBL" id="SEW41167.1"/>
    </source>
</evidence>
<evidence type="ECO:0000256" key="1">
    <source>
        <dbReference type="ARBA" id="ARBA00011063"/>
    </source>
</evidence>
<dbReference type="InterPro" id="IPR036196">
    <property type="entry name" value="Ptyr_pPase_sf"/>
</dbReference>
<feature type="active site" description="Proton donor" evidence="5">
    <location>
        <position position="126"/>
    </location>
</feature>
<dbReference type="FunFam" id="3.40.50.2300:FF:000113">
    <property type="entry name" value="Low molecular weight protein-tyrosine-phosphatase"/>
    <property type="match status" value="1"/>
</dbReference>
<evidence type="ECO:0000256" key="4">
    <source>
        <dbReference type="ARBA" id="ARBA00022912"/>
    </source>
</evidence>
<dbReference type="PANTHER" id="PTHR11717:SF7">
    <property type="entry name" value="LOW MOLECULAR WEIGHT PHOSPHOTYROSINE PROTEIN PHOSPHATASE"/>
    <property type="match status" value="1"/>
</dbReference>
<dbReference type="GO" id="GO:0004725">
    <property type="term" value="F:protein tyrosine phosphatase activity"/>
    <property type="evidence" value="ECO:0007669"/>
    <property type="project" value="UniProtKB-EC"/>
</dbReference>
<dbReference type="SMART" id="SM00226">
    <property type="entry name" value="LMWPc"/>
    <property type="match status" value="1"/>
</dbReference>
<evidence type="ECO:0000313" key="8">
    <source>
        <dbReference type="Proteomes" id="UP000199437"/>
    </source>
</evidence>
<sequence>MSKVKVLFVCLGNICRSPLAEGIFRQRVEERGLSEYFLIDSCGTASYHIGETPDERSMANAEKNGVKYTHRGRQFKKDDFKRFDYIFPMDASNKMNIMEFHPGEAKATVEMMRAYDGTQSGTDVPDPYYGGEQGFQNVFDILDESVNNLLDHLVKEHQLA</sequence>
<dbReference type="STRING" id="1267423.SAMN05216290_3700"/>
<dbReference type="InterPro" id="IPR023485">
    <property type="entry name" value="Ptyr_pPase"/>
</dbReference>
<dbReference type="OrthoDB" id="9784339at2"/>
<dbReference type="Gene3D" id="3.40.50.2300">
    <property type="match status" value="1"/>
</dbReference>
<evidence type="ECO:0000256" key="5">
    <source>
        <dbReference type="PIRSR" id="PIRSR617867-1"/>
    </source>
</evidence>
<reference evidence="8" key="1">
    <citation type="submission" date="2016-10" db="EMBL/GenBank/DDBJ databases">
        <authorList>
            <person name="Varghese N."/>
            <person name="Submissions S."/>
        </authorList>
    </citation>
    <scope>NUCLEOTIDE SEQUENCE [LARGE SCALE GENOMIC DNA]</scope>
    <source>
        <strain evidence="8">CGMCC 1.12402</strain>
    </source>
</reference>
<proteinExistence type="inferred from homology"/>
<dbReference type="InterPro" id="IPR050438">
    <property type="entry name" value="LMW_PTPase"/>
</dbReference>
<accession>A0A1I0RJM0</accession>
<dbReference type="AlphaFoldDB" id="A0A1I0RJM0"/>
<feature type="active site" description="Nucleophile" evidence="5">
    <location>
        <position position="10"/>
    </location>
</feature>
<feature type="domain" description="Phosphotyrosine protein phosphatase I" evidence="6">
    <location>
        <begin position="4"/>
        <end position="152"/>
    </location>
</feature>
<keyword evidence="3" id="KW-0378">Hydrolase</keyword>
<dbReference type="Pfam" id="PF01451">
    <property type="entry name" value="LMWPc"/>
    <property type="match status" value="1"/>
</dbReference>
<dbReference type="SUPFAM" id="SSF52788">
    <property type="entry name" value="Phosphotyrosine protein phosphatases I"/>
    <property type="match status" value="1"/>
</dbReference>
<dbReference type="EMBL" id="FOIR01000004">
    <property type="protein sequence ID" value="SEW41167.1"/>
    <property type="molecule type" value="Genomic_DNA"/>
</dbReference>
<name>A0A1I0RJM0_9BACT</name>
<dbReference type="CDD" id="cd16343">
    <property type="entry name" value="LMWPTP"/>
    <property type="match status" value="1"/>
</dbReference>
<keyword evidence="4" id="KW-0904">Protein phosphatase</keyword>
<gene>
    <name evidence="7" type="ORF">SAMN05216290_3700</name>
</gene>
<evidence type="ECO:0000256" key="3">
    <source>
        <dbReference type="ARBA" id="ARBA00022801"/>
    </source>
</evidence>
<organism evidence="7 8">
    <name type="scientific">Roseivirga pacifica</name>
    <dbReference type="NCBI Taxonomy" id="1267423"/>
    <lineage>
        <taxon>Bacteria</taxon>
        <taxon>Pseudomonadati</taxon>
        <taxon>Bacteroidota</taxon>
        <taxon>Cytophagia</taxon>
        <taxon>Cytophagales</taxon>
        <taxon>Roseivirgaceae</taxon>
        <taxon>Roseivirga</taxon>
    </lineage>
</organism>
<dbReference type="GeneID" id="99988369"/>
<keyword evidence="8" id="KW-1185">Reference proteome</keyword>
<comment type="similarity">
    <text evidence="1">Belongs to the low molecular weight phosphotyrosine protein phosphatase family.</text>
</comment>
<feature type="active site" evidence="5">
    <location>
        <position position="16"/>
    </location>
</feature>
<evidence type="ECO:0000256" key="2">
    <source>
        <dbReference type="ARBA" id="ARBA00013064"/>
    </source>
</evidence>
<evidence type="ECO:0000259" key="6">
    <source>
        <dbReference type="SMART" id="SM00226"/>
    </source>
</evidence>
<dbReference type="InterPro" id="IPR017867">
    <property type="entry name" value="Tyr_phospatase_low_mol_wt"/>
</dbReference>
<protein>
    <recommendedName>
        <fullName evidence="2">protein-tyrosine-phosphatase</fullName>
        <ecNumber evidence="2">3.1.3.48</ecNumber>
    </recommendedName>
</protein>
<dbReference type="RefSeq" id="WP_090260629.1">
    <property type="nucleotide sequence ID" value="NZ_FOIR01000004.1"/>
</dbReference>
<dbReference type="Proteomes" id="UP000199437">
    <property type="component" value="Unassembled WGS sequence"/>
</dbReference>
<dbReference type="PRINTS" id="PR00719">
    <property type="entry name" value="LMWPTPASE"/>
</dbReference>
<dbReference type="EC" id="3.1.3.48" evidence="2"/>
<dbReference type="PANTHER" id="PTHR11717">
    <property type="entry name" value="LOW MOLECULAR WEIGHT PROTEIN TYROSINE PHOSPHATASE"/>
    <property type="match status" value="1"/>
</dbReference>